<feature type="compositionally biased region" description="Basic and acidic residues" evidence="2">
    <location>
        <begin position="260"/>
        <end position="269"/>
    </location>
</feature>
<dbReference type="Pfam" id="PF12624">
    <property type="entry name" value="VPS13_N"/>
    <property type="match status" value="1"/>
</dbReference>
<keyword evidence="3" id="KW-1133">Transmembrane helix</keyword>
<feature type="transmembrane region" description="Helical" evidence="3">
    <location>
        <begin position="514"/>
        <end position="533"/>
    </location>
</feature>
<dbReference type="InterPro" id="IPR026854">
    <property type="entry name" value="VPS13_N"/>
</dbReference>
<dbReference type="OMA" id="RIVCDIN"/>
<evidence type="ECO:0000256" key="2">
    <source>
        <dbReference type="SAM" id="MobiDB-lite"/>
    </source>
</evidence>
<dbReference type="AlphaFoldDB" id="A0A087ULQ4"/>
<evidence type="ECO:0000259" key="4">
    <source>
        <dbReference type="Pfam" id="PF12624"/>
    </source>
</evidence>
<keyword evidence="3" id="KW-0472">Membrane</keyword>
<organism evidence="5 6">
    <name type="scientific">Stegodyphus mimosarum</name>
    <name type="common">African social velvet spider</name>
    <dbReference type="NCBI Taxonomy" id="407821"/>
    <lineage>
        <taxon>Eukaryota</taxon>
        <taxon>Metazoa</taxon>
        <taxon>Ecdysozoa</taxon>
        <taxon>Arthropoda</taxon>
        <taxon>Chelicerata</taxon>
        <taxon>Arachnida</taxon>
        <taxon>Araneae</taxon>
        <taxon>Araneomorphae</taxon>
        <taxon>Entelegynae</taxon>
        <taxon>Eresoidea</taxon>
        <taxon>Eresidae</taxon>
        <taxon>Stegodyphus</taxon>
    </lineage>
</organism>
<protein>
    <submittedName>
        <fullName evidence="5">Vacuolar protein sorting-associated protein 13D</fullName>
    </submittedName>
</protein>
<dbReference type="GO" id="GO:0006623">
    <property type="term" value="P:protein targeting to vacuole"/>
    <property type="evidence" value="ECO:0007669"/>
    <property type="project" value="TreeGrafter"/>
</dbReference>
<dbReference type="OrthoDB" id="6431085at2759"/>
<dbReference type="EMBL" id="KK120441">
    <property type="protein sequence ID" value="KFM78293.1"/>
    <property type="molecule type" value="Genomic_DNA"/>
</dbReference>
<dbReference type="Proteomes" id="UP000054359">
    <property type="component" value="Unassembled WGS sequence"/>
</dbReference>
<sequence>MWKLLELQGLSLYWDTDTNHFSHLDPKDIMVAMAKHMESNTPPGTPSLSHDYILAPVNAEAHLTRNCSSKPLRSRYMPRIVCDINLQKIPLSLSQIQYRQMVECVKEFEVLDIHWKYRKWRPKVPVKNNAKKWWKYAITVHLDPIQEQNKACTWSFALERAQDIVKYTKAYEEYLSKGDFLSADAKIVKDELEKKLNLELLCVLRELIIKKVQRENNAQAVAEQSKGKGFLQWMFPSWAGWYSQTHNTDSTTVSTEESSADNKESSEEDLKSHLEEEILDVLDSAENDSLLKRDTVFAQLNFSLTQGTFTLFKNEFQLITKSGQRPSTEEKPIIEVEFSDVSTKLETRPRTGSFLFEIKLGALYLHDRIFADTHFPYIIAPQNRDVSFLYTKSTGLTVFPLPSFLSPKVEEADSNSHLFELTYEKKPFTFHADHRLNITSRAIDVVYNPQVLRCITDFFSLHHDKSSANLCVSELKLTAAARARYEILKQQTKAELQQKWDEILDGEDNTVSNLAMLAVVAVYLIFLINYFLLKI</sequence>
<evidence type="ECO:0000256" key="1">
    <source>
        <dbReference type="ARBA" id="ARBA00022448"/>
    </source>
</evidence>
<keyword evidence="3" id="KW-0812">Transmembrane</keyword>
<evidence type="ECO:0000313" key="5">
    <source>
        <dbReference type="EMBL" id="KFM78293.1"/>
    </source>
</evidence>
<accession>A0A087ULQ4</accession>
<feature type="region of interest" description="Disordered" evidence="2">
    <location>
        <begin position="249"/>
        <end position="269"/>
    </location>
</feature>
<proteinExistence type="predicted"/>
<evidence type="ECO:0000313" key="6">
    <source>
        <dbReference type="Proteomes" id="UP000054359"/>
    </source>
</evidence>
<keyword evidence="6" id="KW-1185">Reference proteome</keyword>
<keyword evidence="1" id="KW-0813">Transport</keyword>
<reference evidence="5 6" key="1">
    <citation type="submission" date="2013-11" db="EMBL/GenBank/DDBJ databases">
        <title>Genome sequencing of Stegodyphus mimosarum.</title>
        <authorList>
            <person name="Bechsgaard J."/>
        </authorList>
    </citation>
    <scope>NUCLEOTIDE SEQUENCE [LARGE SCALE GENOMIC DNA]</scope>
</reference>
<dbReference type="PANTHER" id="PTHR16166">
    <property type="entry name" value="VACUOLAR PROTEIN SORTING-ASSOCIATED PROTEIN VPS13"/>
    <property type="match status" value="1"/>
</dbReference>
<dbReference type="PANTHER" id="PTHR16166:SF141">
    <property type="entry name" value="INTERMEMBRANE LIPID TRANSFER PROTEIN VPS13D"/>
    <property type="match status" value="1"/>
</dbReference>
<feature type="non-terminal residue" evidence="5">
    <location>
        <position position="535"/>
    </location>
</feature>
<feature type="domain" description="Chorein N-terminal" evidence="4">
    <location>
        <begin position="3"/>
        <end position="498"/>
    </location>
</feature>
<gene>
    <name evidence="5" type="ORF">X975_20749</name>
</gene>
<dbReference type="GO" id="GO:0007005">
    <property type="term" value="P:mitochondrion organization"/>
    <property type="evidence" value="ECO:0007669"/>
    <property type="project" value="TreeGrafter"/>
</dbReference>
<name>A0A087ULQ4_STEMI</name>
<dbReference type="InterPro" id="IPR026847">
    <property type="entry name" value="VPS13"/>
</dbReference>
<evidence type="ECO:0000256" key="3">
    <source>
        <dbReference type="SAM" id="Phobius"/>
    </source>
</evidence>
<dbReference type="GO" id="GO:0045053">
    <property type="term" value="P:protein retention in Golgi apparatus"/>
    <property type="evidence" value="ECO:0007669"/>
    <property type="project" value="TreeGrafter"/>
</dbReference>